<dbReference type="PANTHER" id="PTHR35340:SF5">
    <property type="entry name" value="ASST-DOMAIN-CONTAINING PROTEIN"/>
    <property type="match status" value="1"/>
</dbReference>
<evidence type="ECO:0000313" key="1">
    <source>
        <dbReference type="EMBL" id="MCU4751253.1"/>
    </source>
</evidence>
<accession>A0AAP2Z6U2</accession>
<sequence>MTDDLRYHDPNRASDGLTLISYIYKEPDDPVHIYLVDMDGTVIHQWTVETALQSYAKLLPDGNLLYPTRDRTNIQEAGIRELDPESNVVWSYHCRIDHDMQLVGVHDHSAPDIPDGHMLLHTLDDHMVPEIAPELVRNPYIVEIDRAKDLHWEWRGEDHFDELREQLSSEDWEFVRNRIDTRYGFDWAHNNTLQVIPDNETYRKELEGDGPVRFEPGNIVFSYRSVDVIGVIDYPSGEIVWAWGPSELDGQHLPHMLETGNLLVFDNGTERGWSRVIEVDPLTEEIVWEYRGSPKEDFYSPAISGAQRLPNGNTLVCSGDQRWLFEITPAGDLVWEYEEPLREQNQGSDMIYRCQRYSREYCQPLLERISHE</sequence>
<dbReference type="InterPro" id="IPR010262">
    <property type="entry name" value="Arylsulfotransferase_bact"/>
</dbReference>
<dbReference type="Gene3D" id="2.130.10.10">
    <property type="entry name" value="YVTN repeat-like/Quinoprotein amine dehydrogenase"/>
    <property type="match status" value="1"/>
</dbReference>
<proteinExistence type="predicted"/>
<evidence type="ECO:0000313" key="2">
    <source>
        <dbReference type="Proteomes" id="UP001321047"/>
    </source>
</evidence>
<organism evidence="1 2">
    <name type="scientific">Natronosalvus hydrolyticus</name>
    <dbReference type="NCBI Taxonomy" id="2979988"/>
    <lineage>
        <taxon>Archaea</taxon>
        <taxon>Methanobacteriati</taxon>
        <taxon>Methanobacteriota</taxon>
        <taxon>Stenosarchaea group</taxon>
        <taxon>Halobacteria</taxon>
        <taxon>Halobacteriales</taxon>
        <taxon>Natrialbaceae</taxon>
        <taxon>Natronosalvus</taxon>
    </lineage>
</organism>
<dbReference type="InterPro" id="IPR053143">
    <property type="entry name" value="Arylsulfate_ST"/>
</dbReference>
<dbReference type="InterPro" id="IPR011047">
    <property type="entry name" value="Quinoprotein_ADH-like_sf"/>
</dbReference>
<keyword evidence="2" id="KW-1185">Reference proteome</keyword>
<gene>
    <name evidence="1" type="ORF">OB919_04525</name>
</gene>
<dbReference type="EMBL" id="JAOPJZ010000002">
    <property type="protein sequence ID" value="MCU4751253.1"/>
    <property type="molecule type" value="Genomic_DNA"/>
</dbReference>
<dbReference type="Proteomes" id="UP001321047">
    <property type="component" value="Unassembled WGS sequence"/>
</dbReference>
<dbReference type="InterPro" id="IPR015943">
    <property type="entry name" value="WD40/YVTN_repeat-like_dom_sf"/>
</dbReference>
<dbReference type="RefSeq" id="WP_342806832.1">
    <property type="nucleotide sequence ID" value="NZ_JAOPJZ010000002.1"/>
</dbReference>
<dbReference type="AlphaFoldDB" id="A0AAP2Z6U2"/>
<dbReference type="Pfam" id="PF05935">
    <property type="entry name" value="Arylsulfotrans"/>
    <property type="match status" value="1"/>
</dbReference>
<dbReference type="SUPFAM" id="SSF50998">
    <property type="entry name" value="Quinoprotein alcohol dehydrogenase-like"/>
    <property type="match status" value="1"/>
</dbReference>
<comment type="caution">
    <text evidence="1">The sequence shown here is derived from an EMBL/GenBank/DDBJ whole genome shotgun (WGS) entry which is preliminary data.</text>
</comment>
<protein>
    <submittedName>
        <fullName evidence="1">Aryl-sulfate sulfotransferase</fullName>
    </submittedName>
</protein>
<dbReference type="PANTHER" id="PTHR35340">
    <property type="entry name" value="PQQ ENZYME REPEAT PROTEIN-RELATED"/>
    <property type="match status" value="1"/>
</dbReference>
<reference evidence="1 2" key="1">
    <citation type="submission" date="2022-09" db="EMBL/GenBank/DDBJ databases">
        <title>Enrichment on poylsaccharides allowed isolation of novel metabolic and taxonomic groups of Haloarchaea.</title>
        <authorList>
            <person name="Sorokin D.Y."/>
            <person name="Elcheninov A.G."/>
            <person name="Khizhniak T.V."/>
            <person name="Kolganova T.V."/>
            <person name="Kublanov I.V."/>
        </authorList>
    </citation>
    <scope>NUCLEOTIDE SEQUENCE [LARGE SCALE GENOMIC DNA]</scope>
    <source>
        <strain evidence="1 2">AArc-curdl1</strain>
    </source>
</reference>
<dbReference type="GO" id="GO:0004062">
    <property type="term" value="F:aryl sulfotransferase activity"/>
    <property type="evidence" value="ECO:0007669"/>
    <property type="project" value="InterPro"/>
</dbReference>
<name>A0AAP2Z6U2_9EURY</name>